<protein>
    <submittedName>
        <fullName evidence="1">Uncharacterized protein</fullName>
    </submittedName>
</protein>
<accession>A0ACC3DZG5</accession>
<keyword evidence="2" id="KW-1185">Reference proteome</keyword>
<reference evidence="1" key="1">
    <citation type="submission" date="2024-09" db="EMBL/GenBank/DDBJ databases">
        <title>Black Yeasts Isolated from many extreme environments.</title>
        <authorList>
            <person name="Coleine C."/>
            <person name="Stajich J.E."/>
            <person name="Selbmann L."/>
        </authorList>
    </citation>
    <scope>NUCLEOTIDE SEQUENCE</scope>
    <source>
        <strain evidence="1">CCFEE 5737</strain>
    </source>
</reference>
<sequence length="375" mass="42565">MSGHVAWRHDDEGSDRSSAASRQSNKSHQSHQSYSTAPTEHSCRPQLAKHDTCYGRVEGSDRAALPVQCIGGSRVSLDTFLSAEATQEVPEKGQRQQFDVPTFDHARYITDAVPATPKDFADLFPTSERLYIQHDDATIDGNMNLRVDAHITTRSGRTRPLTLFHLRMHDLRNRQFSLRRYCRDSGREVCHSTRRYRKPAAKRPTLQKTFSSALAVLKAKSEPQPVQALARQDSGYGSTPDEDVEEAEEDHDEQEQSVSLAEPSTPPTNTINLEFSNYAHVDLHRRGAGSSKRYEFEYWGIKYSWRRHIKIDGENEIVTYHLLREDSKAVQARLNPLHLSDAQLSEERAKGGWILPYTMRIIDDNIINGPPDISE</sequence>
<comment type="caution">
    <text evidence="1">The sequence shown here is derived from an EMBL/GenBank/DDBJ whole genome shotgun (WGS) entry which is preliminary data.</text>
</comment>
<name>A0ACC3DZG5_9PEZI</name>
<organism evidence="1 2">
    <name type="scientific">Coniosporium uncinatum</name>
    <dbReference type="NCBI Taxonomy" id="93489"/>
    <lineage>
        <taxon>Eukaryota</taxon>
        <taxon>Fungi</taxon>
        <taxon>Dikarya</taxon>
        <taxon>Ascomycota</taxon>
        <taxon>Pezizomycotina</taxon>
        <taxon>Dothideomycetes</taxon>
        <taxon>Dothideomycetes incertae sedis</taxon>
        <taxon>Coniosporium</taxon>
    </lineage>
</organism>
<dbReference type="EMBL" id="JAWDJW010000002">
    <property type="protein sequence ID" value="KAK3082266.1"/>
    <property type="molecule type" value="Genomic_DNA"/>
</dbReference>
<evidence type="ECO:0000313" key="2">
    <source>
        <dbReference type="Proteomes" id="UP001186974"/>
    </source>
</evidence>
<dbReference type="Proteomes" id="UP001186974">
    <property type="component" value="Unassembled WGS sequence"/>
</dbReference>
<proteinExistence type="predicted"/>
<gene>
    <name evidence="1" type="ORF">LTS18_007822</name>
</gene>
<evidence type="ECO:0000313" key="1">
    <source>
        <dbReference type="EMBL" id="KAK3082266.1"/>
    </source>
</evidence>